<keyword evidence="16" id="KW-1185">Reference proteome</keyword>
<accession>A0A3Q4GDR9</accession>
<evidence type="ECO:0000256" key="12">
    <source>
        <dbReference type="ARBA" id="ARBA00040401"/>
    </source>
</evidence>
<protein>
    <recommendedName>
        <fullName evidence="12">Ribonucleoside-diphosphate reductase subunit M2</fullName>
        <ecNumber evidence="4">1.17.4.1</ecNumber>
    </recommendedName>
    <alternativeName>
        <fullName evidence="13">Ribonucleotide reductase small chain</fullName>
    </alternativeName>
    <alternativeName>
        <fullName evidence="11">Ribonucleotide reductase small subunit</fullName>
    </alternativeName>
</protein>
<sequence>MLTARSPLSVKNEQSLSGQLDKMSLDKENTPPGPNSSRILASKTARRIFDAAAVSERKAAGSFEEEPLLKDNPRRFVIFPIEYHDIWQMYKKAEACCNGVDLSKDLQHWDAMKDEERYFISHVLAFFAASDGIVNENLVERFMQEVQVTEARCFYGFQIAMENIHSEMYSLLIDTYIKDPKEREYLFNAIETLPCVKKKADWALNWIGNKNATYGERVVAFAAVEGIFFSGSFAAIFWLKKRGLMPGLTFSNELISRDEGLHCDFACLMFKHLVNKPPKETVISIIKNAVEIEQEFLTDALPVKLIGMNCDMMKRYIEFVADRLLLELGFSKIYRVENPFDFMENISLEGKTNFFEKRVGEYQRMGVMATPTDNTFRLDADF</sequence>
<evidence type="ECO:0000256" key="7">
    <source>
        <dbReference type="ARBA" id="ARBA00022723"/>
    </source>
</evidence>
<evidence type="ECO:0000313" key="16">
    <source>
        <dbReference type="Proteomes" id="UP000261580"/>
    </source>
</evidence>
<evidence type="ECO:0000256" key="1">
    <source>
        <dbReference type="ARBA" id="ARBA00001962"/>
    </source>
</evidence>
<dbReference type="AlphaFoldDB" id="A0A3Q4GDR9"/>
<dbReference type="GO" id="GO:0009263">
    <property type="term" value="P:deoxyribonucleotide biosynthetic process"/>
    <property type="evidence" value="ECO:0007669"/>
    <property type="project" value="UniProtKB-KW"/>
</dbReference>
<dbReference type="Ensembl" id="ENSNBRT00000006952.1">
    <property type="protein sequence ID" value="ENSNBRP00000006756.1"/>
    <property type="gene ID" value="ENSNBRG00000005056.1"/>
</dbReference>
<dbReference type="Pfam" id="PF00268">
    <property type="entry name" value="Ribonuc_red_sm"/>
    <property type="match status" value="1"/>
</dbReference>
<evidence type="ECO:0000256" key="10">
    <source>
        <dbReference type="ARBA" id="ARBA00023116"/>
    </source>
</evidence>
<feature type="region of interest" description="Disordered" evidence="14">
    <location>
        <begin position="1"/>
        <end position="38"/>
    </location>
</feature>
<evidence type="ECO:0000256" key="6">
    <source>
        <dbReference type="ARBA" id="ARBA00022553"/>
    </source>
</evidence>
<organism evidence="15 16">
    <name type="scientific">Neolamprologus brichardi</name>
    <name type="common">Fairy cichlid</name>
    <name type="synonym">Lamprologus brichardi</name>
    <dbReference type="NCBI Taxonomy" id="32507"/>
    <lineage>
        <taxon>Eukaryota</taxon>
        <taxon>Metazoa</taxon>
        <taxon>Chordata</taxon>
        <taxon>Craniata</taxon>
        <taxon>Vertebrata</taxon>
        <taxon>Euteleostomi</taxon>
        <taxon>Actinopterygii</taxon>
        <taxon>Neopterygii</taxon>
        <taxon>Teleostei</taxon>
        <taxon>Neoteleostei</taxon>
        <taxon>Acanthomorphata</taxon>
        <taxon>Ovalentaria</taxon>
        <taxon>Cichlomorphae</taxon>
        <taxon>Cichliformes</taxon>
        <taxon>Cichlidae</taxon>
        <taxon>African cichlids</taxon>
        <taxon>Pseudocrenilabrinae</taxon>
        <taxon>Lamprologini</taxon>
        <taxon>Neolamprologus</taxon>
    </lineage>
</organism>
<evidence type="ECO:0000256" key="13">
    <source>
        <dbReference type="ARBA" id="ARBA00042512"/>
    </source>
</evidence>
<proteinExistence type="inferred from homology"/>
<comment type="cofactor">
    <cofactor evidence="1">
        <name>Fe cation</name>
        <dbReference type="ChEBI" id="CHEBI:24875"/>
    </cofactor>
</comment>
<dbReference type="GO" id="GO:0046872">
    <property type="term" value="F:metal ion binding"/>
    <property type="evidence" value="ECO:0007669"/>
    <property type="project" value="UniProtKB-KW"/>
</dbReference>
<dbReference type="InterPro" id="IPR030475">
    <property type="entry name" value="RNR_small_AS"/>
</dbReference>
<evidence type="ECO:0000313" key="15">
    <source>
        <dbReference type="Ensembl" id="ENSNBRP00000006756.1"/>
    </source>
</evidence>
<keyword evidence="6" id="KW-0597">Phosphoprotein</keyword>
<dbReference type="InterPro" id="IPR000358">
    <property type="entry name" value="RNR_small_fam"/>
</dbReference>
<dbReference type="EC" id="1.17.4.1" evidence="4"/>
<evidence type="ECO:0000256" key="9">
    <source>
        <dbReference type="ARBA" id="ARBA00023004"/>
    </source>
</evidence>
<dbReference type="PROSITE" id="PS00368">
    <property type="entry name" value="RIBORED_SMALL"/>
    <property type="match status" value="1"/>
</dbReference>
<dbReference type="SUPFAM" id="SSF47240">
    <property type="entry name" value="Ferritin-like"/>
    <property type="match status" value="1"/>
</dbReference>
<dbReference type="FunFam" id="1.10.620.20:FF:000009">
    <property type="entry name" value="Uncharacterized protein"/>
    <property type="match status" value="1"/>
</dbReference>
<reference evidence="15" key="2">
    <citation type="submission" date="2025-09" db="UniProtKB">
        <authorList>
            <consortium name="Ensembl"/>
        </authorList>
    </citation>
    <scope>IDENTIFICATION</scope>
</reference>
<evidence type="ECO:0000256" key="5">
    <source>
        <dbReference type="ARBA" id="ARBA00022490"/>
    </source>
</evidence>
<reference evidence="15" key="1">
    <citation type="submission" date="2025-08" db="UniProtKB">
        <authorList>
            <consortium name="Ensembl"/>
        </authorList>
    </citation>
    <scope>IDENTIFICATION</scope>
</reference>
<comment type="subcellular location">
    <subcellularLocation>
        <location evidence="2">Cytoplasm</location>
    </subcellularLocation>
</comment>
<dbReference type="CDD" id="cd01049">
    <property type="entry name" value="RNRR2"/>
    <property type="match status" value="1"/>
</dbReference>
<keyword evidence="8" id="KW-0560">Oxidoreductase</keyword>
<dbReference type="Gene3D" id="1.10.620.20">
    <property type="entry name" value="Ribonucleotide Reductase, subunit A"/>
    <property type="match status" value="1"/>
</dbReference>
<keyword evidence="10" id="KW-0215">Deoxyribonucleotide synthesis</keyword>
<evidence type="ECO:0000256" key="4">
    <source>
        <dbReference type="ARBA" id="ARBA00012274"/>
    </source>
</evidence>
<dbReference type="PANTHER" id="PTHR23409:SF20">
    <property type="entry name" value="RIBONUCLEOSIDE-DIPHOSPHATE REDUCTASE SUBUNIT M2"/>
    <property type="match status" value="1"/>
</dbReference>
<keyword evidence="7" id="KW-0479">Metal-binding</keyword>
<evidence type="ECO:0000256" key="3">
    <source>
        <dbReference type="ARBA" id="ARBA00009303"/>
    </source>
</evidence>
<evidence type="ECO:0000256" key="2">
    <source>
        <dbReference type="ARBA" id="ARBA00004496"/>
    </source>
</evidence>
<keyword evidence="9" id="KW-0408">Iron</keyword>
<dbReference type="Bgee" id="ENSNBRG00000005056">
    <property type="expression patterns" value="Expressed in testis and 3 other cell types or tissues"/>
</dbReference>
<dbReference type="InterPro" id="IPR012348">
    <property type="entry name" value="RNR-like"/>
</dbReference>
<dbReference type="PANTHER" id="PTHR23409">
    <property type="entry name" value="RIBONUCLEOSIDE-DIPHOSPHATE REDUCTASE SMALL CHAIN"/>
    <property type="match status" value="1"/>
</dbReference>
<comment type="similarity">
    <text evidence="3">Belongs to the ribonucleoside diphosphate reductase small chain family.</text>
</comment>
<keyword evidence="5" id="KW-0963">Cytoplasm</keyword>
<dbReference type="Proteomes" id="UP000261580">
    <property type="component" value="Unassembled WGS sequence"/>
</dbReference>
<evidence type="ECO:0000256" key="11">
    <source>
        <dbReference type="ARBA" id="ARBA00030749"/>
    </source>
</evidence>
<evidence type="ECO:0000256" key="8">
    <source>
        <dbReference type="ARBA" id="ARBA00023002"/>
    </source>
</evidence>
<dbReference type="InterPro" id="IPR009078">
    <property type="entry name" value="Ferritin-like_SF"/>
</dbReference>
<name>A0A3Q4GDR9_NEOBR</name>
<feature type="compositionally biased region" description="Polar residues" evidence="14">
    <location>
        <begin position="9"/>
        <end position="18"/>
    </location>
</feature>
<dbReference type="GO" id="GO:0004748">
    <property type="term" value="F:ribonucleoside-diphosphate reductase activity, thioredoxin disulfide as acceptor"/>
    <property type="evidence" value="ECO:0007669"/>
    <property type="project" value="UniProtKB-EC"/>
</dbReference>
<dbReference type="GeneTree" id="ENSGT00390000013305"/>
<evidence type="ECO:0000256" key="14">
    <source>
        <dbReference type="SAM" id="MobiDB-lite"/>
    </source>
</evidence>
<dbReference type="GO" id="GO:0005829">
    <property type="term" value="C:cytosol"/>
    <property type="evidence" value="ECO:0007669"/>
    <property type="project" value="TreeGrafter"/>
</dbReference>
<dbReference type="InterPro" id="IPR033909">
    <property type="entry name" value="RNR_small"/>
</dbReference>